<evidence type="ECO:0000313" key="4">
    <source>
        <dbReference type="EMBL" id="VDP93795.1"/>
    </source>
</evidence>
<accession>A0A183BBD6</accession>
<dbReference type="Proteomes" id="UP000272942">
    <property type="component" value="Unassembled WGS sequence"/>
</dbReference>
<dbReference type="OrthoDB" id="1724197at2759"/>
<keyword evidence="5" id="KW-1185">Reference proteome</keyword>
<keyword evidence="2" id="KW-0472">Membrane</keyword>
<evidence type="ECO:0000313" key="6">
    <source>
        <dbReference type="WBParaSite" id="ECPE_0001656401-mRNA-1"/>
    </source>
</evidence>
<evidence type="ECO:0000256" key="1">
    <source>
        <dbReference type="ARBA" id="ARBA00004370"/>
    </source>
</evidence>
<proteinExistence type="predicted"/>
<evidence type="ECO:0000313" key="5">
    <source>
        <dbReference type="Proteomes" id="UP000272942"/>
    </source>
</evidence>
<dbReference type="EMBL" id="UZAN01064721">
    <property type="protein sequence ID" value="VDP93795.1"/>
    <property type="molecule type" value="Genomic_DNA"/>
</dbReference>
<sequence length="129" mass="14177">MFDSVLQIHIADRFFLGGPLELRGFKWRSVCPVEPLLQPSCLRLPVSDPTAGDASSGVLDNGTRVTCPVGAEGFWLTGAHLYTPLPYFGAEKGSLASHFRLHGFYVLGTFLVLTLFDQSVFIECIQCIQ</sequence>
<dbReference type="AlphaFoldDB" id="A0A183BBD6"/>
<feature type="domain" description="Bacterial surface antigen (D15)" evidence="3">
    <location>
        <begin position="8"/>
        <end position="109"/>
    </location>
</feature>
<reference evidence="6" key="1">
    <citation type="submission" date="2016-06" db="UniProtKB">
        <authorList>
            <consortium name="WormBaseParasite"/>
        </authorList>
    </citation>
    <scope>IDENTIFICATION</scope>
</reference>
<dbReference type="InterPro" id="IPR000184">
    <property type="entry name" value="Bac_surfAg_D15"/>
</dbReference>
<reference evidence="4 5" key="2">
    <citation type="submission" date="2018-11" db="EMBL/GenBank/DDBJ databases">
        <authorList>
            <consortium name="Pathogen Informatics"/>
        </authorList>
    </citation>
    <scope>NUCLEOTIDE SEQUENCE [LARGE SCALE GENOMIC DNA]</scope>
    <source>
        <strain evidence="4 5">Egypt</strain>
    </source>
</reference>
<evidence type="ECO:0000259" key="3">
    <source>
        <dbReference type="Pfam" id="PF01103"/>
    </source>
</evidence>
<dbReference type="WBParaSite" id="ECPE_0001656401-mRNA-1">
    <property type="protein sequence ID" value="ECPE_0001656401-mRNA-1"/>
    <property type="gene ID" value="ECPE_0001656401"/>
</dbReference>
<dbReference type="Pfam" id="PF01103">
    <property type="entry name" value="Omp85"/>
    <property type="match status" value="1"/>
</dbReference>
<comment type="subcellular location">
    <subcellularLocation>
        <location evidence="1">Membrane</location>
    </subcellularLocation>
</comment>
<dbReference type="GO" id="GO:0019867">
    <property type="term" value="C:outer membrane"/>
    <property type="evidence" value="ECO:0007669"/>
    <property type="project" value="InterPro"/>
</dbReference>
<name>A0A183BBD6_9TREM</name>
<evidence type="ECO:0000256" key="2">
    <source>
        <dbReference type="ARBA" id="ARBA00023136"/>
    </source>
</evidence>
<gene>
    <name evidence="4" type="ORF">ECPE_LOCUS16523</name>
</gene>
<organism evidence="6">
    <name type="scientific">Echinostoma caproni</name>
    <dbReference type="NCBI Taxonomy" id="27848"/>
    <lineage>
        <taxon>Eukaryota</taxon>
        <taxon>Metazoa</taxon>
        <taxon>Spiralia</taxon>
        <taxon>Lophotrochozoa</taxon>
        <taxon>Platyhelminthes</taxon>
        <taxon>Trematoda</taxon>
        <taxon>Digenea</taxon>
        <taxon>Plagiorchiida</taxon>
        <taxon>Echinostomata</taxon>
        <taxon>Echinostomatoidea</taxon>
        <taxon>Echinostomatidae</taxon>
        <taxon>Echinostoma</taxon>
    </lineage>
</organism>
<protein>
    <submittedName>
        <fullName evidence="6">Bac_surface_Ag domain-containing protein</fullName>
    </submittedName>
</protein>
<dbReference type="Gene3D" id="2.40.160.50">
    <property type="entry name" value="membrane protein fhac: a member of the omp85/tpsb transporter family"/>
    <property type="match status" value="1"/>
</dbReference>